<evidence type="ECO:0000256" key="1">
    <source>
        <dbReference type="SAM" id="MobiDB-lite"/>
    </source>
</evidence>
<accession>A0A9K3GZ77</accession>
<dbReference type="Proteomes" id="UP000215914">
    <property type="component" value="Unassembled WGS sequence"/>
</dbReference>
<feature type="region of interest" description="Disordered" evidence="1">
    <location>
        <begin position="47"/>
        <end position="74"/>
    </location>
</feature>
<sequence>MKRSPKDKEFDHKERLTLCTGPNPPWPSLFLLAKPSVADSNDIRLNNVPSSGFPSTERSADPVVPAELSSVVGP</sequence>
<keyword evidence="3" id="KW-1185">Reference proteome</keyword>
<dbReference type="Gramene" id="mRNA:HanXRQr2_Chr16g0755401">
    <property type="protein sequence ID" value="CDS:HanXRQr2_Chr16g0755401.1"/>
    <property type="gene ID" value="HanXRQr2_Chr16g0755401"/>
</dbReference>
<gene>
    <name evidence="2" type="ORF">HanXRQr2_Chr16g0755401</name>
</gene>
<dbReference type="AlphaFoldDB" id="A0A9K3GZ77"/>
<organism evidence="2 3">
    <name type="scientific">Helianthus annuus</name>
    <name type="common">Common sunflower</name>
    <dbReference type="NCBI Taxonomy" id="4232"/>
    <lineage>
        <taxon>Eukaryota</taxon>
        <taxon>Viridiplantae</taxon>
        <taxon>Streptophyta</taxon>
        <taxon>Embryophyta</taxon>
        <taxon>Tracheophyta</taxon>
        <taxon>Spermatophyta</taxon>
        <taxon>Magnoliopsida</taxon>
        <taxon>eudicotyledons</taxon>
        <taxon>Gunneridae</taxon>
        <taxon>Pentapetalae</taxon>
        <taxon>asterids</taxon>
        <taxon>campanulids</taxon>
        <taxon>Asterales</taxon>
        <taxon>Asteraceae</taxon>
        <taxon>Asteroideae</taxon>
        <taxon>Heliantheae alliance</taxon>
        <taxon>Heliantheae</taxon>
        <taxon>Helianthus</taxon>
    </lineage>
</organism>
<name>A0A9K3GZ77_HELAN</name>
<feature type="compositionally biased region" description="Polar residues" evidence="1">
    <location>
        <begin position="47"/>
        <end position="57"/>
    </location>
</feature>
<reference evidence="2" key="2">
    <citation type="submission" date="2020-06" db="EMBL/GenBank/DDBJ databases">
        <title>Helianthus annuus Genome sequencing and assembly Release 2.</title>
        <authorList>
            <person name="Gouzy J."/>
            <person name="Langlade N."/>
            <person name="Munos S."/>
        </authorList>
    </citation>
    <scope>NUCLEOTIDE SEQUENCE</scope>
    <source>
        <tissue evidence="2">Leaves</tissue>
    </source>
</reference>
<comment type="caution">
    <text evidence="2">The sequence shown here is derived from an EMBL/GenBank/DDBJ whole genome shotgun (WGS) entry which is preliminary data.</text>
</comment>
<evidence type="ECO:0000313" key="3">
    <source>
        <dbReference type="Proteomes" id="UP000215914"/>
    </source>
</evidence>
<proteinExistence type="predicted"/>
<reference evidence="2" key="1">
    <citation type="journal article" date="2017" name="Nature">
        <title>The sunflower genome provides insights into oil metabolism, flowering and Asterid evolution.</title>
        <authorList>
            <person name="Badouin H."/>
            <person name="Gouzy J."/>
            <person name="Grassa C.J."/>
            <person name="Murat F."/>
            <person name="Staton S.E."/>
            <person name="Cottret L."/>
            <person name="Lelandais-Briere C."/>
            <person name="Owens G.L."/>
            <person name="Carrere S."/>
            <person name="Mayjonade B."/>
            <person name="Legrand L."/>
            <person name="Gill N."/>
            <person name="Kane N.C."/>
            <person name="Bowers J.E."/>
            <person name="Hubner S."/>
            <person name="Bellec A."/>
            <person name="Berard A."/>
            <person name="Berges H."/>
            <person name="Blanchet N."/>
            <person name="Boniface M.C."/>
            <person name="Brunel D."/>
            <person name="Catrice O."/>
            <person name="Chaidir N."/>
            <person name="Claudel C."/>
            <person name="Donnadieu C."/>
            <person name="Faraut T."/>
            <person name="Fievet G."/>
            <person name="Helmstetter N."/>
            <person name="King M."/>
            <person name="Knapp S.J."/>
            <person name="Lai Z."/>
            <person name="Le Paslier M.C."/>
            <person name="Lippi Y."/>
            <person name="Lorenzon L."/>
            <person name="Mandel J.R."/>
            <person name="Marage G."/>
            <person name="Marchand G."/>
            <person name="Marquand E."/>
            <person name="Bret-Mestries E."/>
            <person name="Morien E."/>
            <person name="Nambeesan S."/>
            <person name="Nguyen T."/>
            <person name="Pegot-Espagnet P."/>
            <person name="Pouilly N."/>
            <person name="Raftis F."/>
            <person name="Sallet E."/>
            <person name="Schiex T."/>
            <person name="Thomas J."/>
            <person name="Vandecasteele C."/>
            <person name="Vares D."/>
            <person name="Vear F."/>
            <person name="Vautrin S."/>
            <person name="Crespi M."/>
            <person name="Mangin B."/>
            <person name="Burke J.M."/>
            <person name="Salse J."/>
            <person name="Munos S."/>
            <person name="Vincourt P."/>
            <person name="Rieseberg L.H."/>
            <person name="Langlade N.B."/>
        </authorList>
    </citation>
    <scope>NUCLEOTIDE SEQUENCE</scope>
    <source>
        <tissue evidence="2">Leaves</tissue>
    </source>
</reference>
<dbReference type="EMBL" id="MNCJ02000331">
    <property type="protein sequence ID" value="KAF5760603.1"/>
    <property type="molecule type" value="Genomic_DNA"/>
</dbReference>
<evidence type="ECO:0000313" key="2">
    <source>
        <dbReference type="EMBL" id="KAF5760603.1"/>
    </source>
</evidence>
<protein>
    <submittedName>
        <fullName evidence="2">Uncharacterized protein</fullName>
    </submittedName>
</protein>